<evidence type="ECO:0000256" key="6">
    <source>
        <dbReference type="PIRSR" id="PIRSR004869-50"/>
    </source>
</evidence>
<sequence>MREALLYERLAGQRVRCGICQRRCVIDEGGRGYCATRKNEGGTLFSLTYGEVSTWRVAPSEIKPLFHFLPGGKFLSLGSVGCNFRCPGCQNWDIAHLMVDRSDRLITEHISPERACQLAVDCGCDGISWTYNEPTLWFEYTLDTAKIAKESGLVTNYVTNGFITPEALDLIGNYLDAFRVDIKGFSVHTYGRIAHIADHRGILDVTERAKQKWDMHVEIVTNVIPGYNDGVEELRAIARWIVTALGVDTPWHVTRFMPHLYLAHLEPTPLPTLEHACTLGYEEGLKFVYLGNVPGHPAENTYCPNCRNLVIQRGSYDILRVEITDGKCRFCGEELPIKFEI</sequence>
<dbReference type="PANTHER" id="PTHR30352:SF5">
    <property type="entry name" value="PYRUVATE FORMATE-LYASE 1-ACTIVATING ENZYME"/>
    <property type="match status" value="1"/>
</dbReference>
<proteinExistence type="predicted"/>
<evidence type="ECO:0000256" key="2">
    <source>
        <dbReference type="ARBA" id="ARBA00022691"/>
    </source>
</evidence>
<evidence type="ECO:0000256" key="1">
    <source>
        <dbReference type="ARBA" id="ARBA00022485"/>
    </source>
</evidence>
<comment type="cofactor">
    <cofactor evidence="6">
        <name>[4Fe-4S] cluster</name>
        <dbReference type="ChEBI" id="CHEBI:49883"/>
    </cofactor>
    <text evidence="6">Binds 1 [4Fe-4S] cluster. The cluster is coordinated with 3 cysteines and an exchangeable S-adenosyl-L-methionine.</text>
</comment>
<feature type="binding site" evidence="6">
    <location>
        <position position="89"/>
    </location>
    <ligand>
        <name>[4Fe-4S] cluster</name>
        <dbReference type="ChEBI" id="CHEBI:49883"/>
        <note>4Fe-4S-S-AdoMet</note>
    </ligand>
</feature>
<organism evidence="8 9">
    <name type="scientific">candidate division TA06 bacterium DG_26</name>
    <dbReference type="NCBI Taxonomy" id="1703771"/>
    <lineage>
        <taxon>Bacteria</taxon>
        <taxon>Bacteria division TA06</taxon>
    </lineage>
</organism>
<dbReference type="PANTHER" id="PTHR30352">
    <property type="entry name" value="PYRUVATE FORMATE-LYASE-ACTIVATING ENZYME"/>
    <property type="match status" value="1"/>
</dbReference>
<evidence type="ECO:0000313" key="8">
    <source>
        <dbReference type="EMBL" id="KPJ51184.1"/>
    </source>
</evidence>
<gene>
    <name evidence="8" type="ORF">AMJ40_00705</name>
</gene>
<reference evidence="8 9" key="1">
    <citation type="journal article" date="2015" name="Microbiome">
        <title>Genomic resolution of linkages in carbon, nitrogen, and sulfur cycling among widespread estuary sediment bacteria.</title>
        <authorList>
            <person name="Baker B.J."/>
            <person name="Lazar C.S."/>
            <person name="Teske A.P."/>
            <person name="Dick G.J."/>
        </authorList>
    </citation>
    <scope>NUCLEOTIDE SEQUENCE [LARGE SCALE GENOMIC DNA]</scope>
    <source>
        <strain evidence="8">DG_26</strain>
    </source>
</reference>
<dbReference type="SUPFAM" id="SSF102114">
    <property type="entry name" value="Radical SAM enzymes"/>
    <property type="match status" value="1"/>
</dbReference>
<dbReference type="SFLD" id="SFLDG01101">
    <property type="entry name" value="Uncharacterised_Radical_SAM_Su"/>
    <property type="match status" value="1"/>
</dbReference>
<dbReference type="GO" id="GO:0046872">
    <property type="term" value="F:metal ion binding"/>
    <property type="evidence" value="ECO:0007669"/>
    <property type="project" value="UniProtKB-KW"/>
</dbReference>
<dbReference type="PIRSF" id="PIRSF004869">
    <property type="entry name" value="PflX_prd"/>
    <property type="match status" value="1"/>
</dbReference>
<dbReference type="AlphaFoldDB" id="A0A0S7WLW2"/>
<evidence type="ECO:0000256" key="3">
    <source>
        <dbReference type="ARBA" id="ARBA00022723"/>
    </source>
</evidence>
<dbReference type="InterPro" id="IPR013785">
    <property type="entry name" value="Aldolase_TIM"/>
</dbReference>
<dbReference type="GO" id="GO:0051539">
    <property type="term" value="F:4 iron, 4 sulfur cluster binding"/>
    <property type="evidence" value="ECO:0007669"/>
    <property type="project" value="UniProtKB-KW"/>
</dbReference>
<evidence type="ECO:0000256" key="5">
    <source>
        <dbReference type="ARBA" id="ARBA00023014"/>
    </source>
</evidence>
<dbReference type="EMBL" id="LIZT01000005">
    <property type="protein sequence ID" value="KPJ51184.1"/>
    <property type="molecule type" value="Genomic_DNA"/>
</dbReference>
<dbReference type="InterPro" id="IPR007197">
    <property type="entry name" value="rSAM"/>
</dbReference>
<keyword evidence="2 6" id="KW-0949">S-adenosyl-L-methionine</keyword>
<keyword evidence="1" id="KW-0004">4Fe-4S</keyword>
<evidence type="ECO:0000259" key="7">
    <source>
        <dbReference type="PROSITE" id="PS51918"/>
    </source>
</evidence>
<protein>
    <recommendedName>
        <fullName evidence="7">Radical SAM core domain-containing protein</fullName>
    </recommendedName>
</protein>
<keyword evidence="3 6" id="KW-0479">Metal-binding</keyword>
<evidence type="ECO:0000256" key="4">
    <source>
        <dbReference type="ARBA" id="ARBA00023004"/>
    </source>
</evidence>
<dbReference type="SFLD" id="SFLDS00029">
    <property type="entry name" value="Radical_SAM"/>
    <property type="match status" value="1"/>
</dbReference>
<dbReference type="PROSITE" id="PS51918">
    <property type="entry name" value="RADICAL_SAM"/>
    <property type="match status" value="1"/>
</dbReference>
<keyword evidence="4 6" id="KW-0408">Iron</keyword>
<dbReference type="Pfam" id="PF04055">
    <property type="entry name" value="Radical_SAM"/>
    <property type="match status" value="1"/>
</dbReference>
<dbReference type="InterPro" id="IPR034457">
    <property type="entry name" value="Organic_radical-activating"/>
</dbReference>
<keyword evidence="5 6" id="KW-0411">Iron-sulfur</keyword>
<feature type="domain" description="Radical SAM core" evidence="7">
    <location>
        <begin position="67"/>
        <end position="290"/>
    </location>
</feature>
<dbReference type="InterPro" id="IPR058240">
    <property type="entry name" value="rSAM_sf"/>
</dbReference>
<accession>A0A0S7WLW2</accession>
<comment type="caution">
    <text evidence="8">The sequence shown here is derived from an EMBL/GenBank/DDBJ whole genome shotgun (WGS) entry which is preliminary data.</text>
</comment>
<dbReference type="Proteomes" id="UP000051124">
    <property type="component" value="Unassembled WGS sequence"/>
</dbReference>
<dbReference type="PATRIC" id="fig|1703771.3.peg.1380"/>
<feature type="binding site" evidence="6">
    <location>
        <position position="82"/>
    </location>
    <ligand>
        <name>[4Fe-4S] cluster</name>
        <dbReference type="ChEBI" id="CHEBI:49883"/>
        <note>4Fe-4S-S-AdoMet</note>
    </ligand>
</feature>
<dbReference type="InterPro" id="IPR027596">
    <property type="entry name" value="AmmeMemoSam_rS"/>
</dbReference>
<feature type="binding site" evidence="6">
    <location>
        <position position="86"/>
    </location>
    <ligand>
        <name>[4Fe-4S] cluster</name>
        <dbReference type="ChEBI" id="CHEBI:49883"/>
        <note>4Fe-4S-S-AdoMet</note>
    </ligand>
</feature>
<dbReference type="Gene3D" id="3.20.20.70">
    <property type="entry name" value="Aldolase class I"/>
    <property type="match status" value="1"/>
</dbReference>
<evidence type="ECO:0000313" key="9">
    <source>
        <dbReference type="Proteomes" id="UP000051124"/>
    </source>
</evidence>
<dbReference type="InterPro" id="IPR016431">
    <property type="entry name" value="Pyrv-formate_lyase-activ_prd"/>
</dbReference>
<dbReference type="NCBIfam" id="TIGR04337">
    <property type="entry name" value="AmmeMemoSam_rS"/>
    <property type="match status" value="1"/>
</dbReference>
<dbReference type="CDD" id="cd01335">
    <property type="entry name" value="Radical_SAM"/>
    <property type="match status" value="1"/>
</dbReference>
<dbReference type="GO" id="GO:0003824">
    <property type="term" value="F:catalytic activity"/>
    <property type="evidence" value="ECO:0007669"/>
    <property type="project" value="InterPro"/>
</dbReference>
<name>A0A0S7WLW2_UNCT6</name>